<dbReference type="InterPro" id="IPR018966">
    <property type="entry name" value="VTC_domain"/>
</dbReference>
<organism evidence="2 3">
    <name type="scientific">Catenuloplanes niger</name>
    <dbReference type="NCBI Taxonomy" id="587534"/>
    <lineage>
        <taxon>Bacteria</taxon>
        <taxon>Bacillati</taxon>
        <taxon>Actinomycetota</taxon>
        <taxon>Actinomycetes</taxon>
        <taxon>Micromonosporales</taxon>
        <taxon>Micromonosporaceae</taxon>
        <taxon>Catenuloplanes</taxon>
    </lineage>
</organism>
<evidence type="ECO:0000259" key="1">
    <source>
        <dbReference type="Pfam" id="PF09359"/>
    </source>
</evidence>
<dbReference type="AlphaFoldDB" id="A0AAE3ZYC9"/>
<proteinExistence type="predicted"/>
<accession>A0AAE3ZYC9</accession>
<dbReference type="GO" id="GO:0006799">
    <property type="term" value="P:polyphosphate biosynthetic process"/>
    <property type="evidence" value="ECO:0007669"/>
    <property type="project" value="UniProtKB-ARBA"/>
</dbReference>
<dbReference type="Pfam" id="PF09359">
    <property type="entry name" value="VTC"/>
    <property type="match status" value="1"/>
</dbReference>
<dbReference type="Gene3D" id="3.20.100.30">
    <property type="entry name" value="VTC, catalytic tunnel domain"/>
    <property type="match status" value="1"/>
</dbReference>
<comment type="caution">
    <text evidence="2">The sequence shown here is derived from an EMBL/GenBank/DDBJ whole genome shotgun (WGS) entry which is preliminary data.</text>
</comment>
<keyword evidence="3" id="KW-1185">Reference proteome</keyword>
<name>A0AAE3ZYC9_9ACTN</name>
<sequence length="254" mass="28736">MSPLAALPAIGLAELEERAALLSRTDRKYIIPAGHVDRLLDRLAPAARVLEIGGVRRFGYESLYFDTPHLLGYLRTAHRHRRRFKIRTRAYVDTGSCFLEMKVPGARGSTLKYRVAHELTGRRAIGLGRDFVDEVFSRHDLGDQRDAELGPVLRTEYRRCTLLLTGDASRVTIDTGLRWATADRELHLPAIAIVETKTRRAAGEADRTLWQQGHRPVAVSKYATGLAALRADLPAAPWRRVIRRHFRPEEDNDE</sequence>
<dbReference type="EMBL" id="JAVDYC010000001">
    <property type="protein sequence ID" value="MDR7327081.1"/>
    <property type="molecule type" value="Genomic_DNA"/>
</dbReference>
<evidence type="ECO:0000313" key="3">
    <source>
        <dbReference type="Proteomes" id="UP001183629"/>
    </source>
</evidence>
<reference evidence="2 3" key="1">
    <citation type="submission" date="2023-07" db="EMBL/GenBank/DDBJ databases">
        <title>Sequencing the genomes of 1000 actinobacteria strains.</title>
        <authorList>
            <person name="Klenk H.-P."/>
        </authorList>
    </citation>
    <scope>NUCLEOTIDE SEQUENCE [LARGE SCALE GENOMIC DNA]</scope>
    <source>
        <strain evidence="2 3">DSM 44711</strain>
    </source>
</reference>
<dbReference type="RefSeq" id="WP_310423912.1">
    <property type="nucleotide sequence ID" value="NZ_JAVDYC010000001.1"/>
</dbReference>
<feature type="domain" description="VTC" evidence="1">
    <location>
        <begin position="24"/>
        <end position="229"/>
    </location>
</feature>
<evidence type="ECO:0000313" key="2">
    <source>
        <dbReference type="EMBL" id="MDR7327081.1"/>
    </source>
</evidence>
<dbReference type="InterPro" id="IPR042267">
    <property type="entry name" value="VTC_sf"/>
</dbReference>
<dbReference type="SUPFAM" id="SSF55154">
    <property type="entry name" value="CYTH-like phosphatases"/>
    <property type="match status" value="1"/>
</dbReference>
<protein>
    <recommendedName>
        <fullName evidence="1">VTC domain-containing protein</fullName>
    </recommendedName>
</protein>
<dbReference type="InterPro" id="IPR033469">
    <property type="entry name" value="CYTH-like_dom_sf"/>
</dbReference>
<dbReference type="CDD" id="cd07750">
    <property type="entry name" value="PolyPPase_VTC_like"/>
    <property type="match status" value="1"/>
</dbReference>
<dbReference type="Proteomes" id="UP001183629">
    <property type="component" value="Unassembled WGS sequence"/>
</dbReference>
<gene>
    <name evidence="2" type="ORF">J2S44_007331</name>
</gene>